<evidence type="ECO:0000256" key="1">
    <source>
        <dbReference type="SAM" id="MobiDB-lite"/>
    </source>
</evidence>
<keyword evidence="2" id="KW-0472">Membrane</keyword>
<evidence type="ECO:0000256" key="2">
    <source>
        <dbReference type="SAM" id="Phobius"/>
    </source>
</evidence>
<dbReference type="AlphaFoldDB" id="A0A948WQS0"/>
<proteinExistence type="predicted"/>
<comment type="caution">
    <text evidence="3">The sequence shown here is derived from an EMBL/GenBank/DDBJ whole genome shotgun (WGS) entry which is preliminary data.</text>
</comment>
<organism evidence="3 4">
    <name type="scientific">Candidatus Allofournierella pullistercoris</name>
    <dbReference type="NCBI Taxonomy" id="2838597"/>
    <lineage>
        <taxon>Bacteria</taxon>
        <taxon>Bacillati</taxon>
        <taxon>Bacillota</taxon>
        <taxon>Clostridia</taxon>
        <taxon>Eubacteriales</taxon>
        <taxon>Oscillospiraceae</taxon>
        <taxon>Allofournierella</taxon>
    </lineage>
</organism>
<feature type="region of interest" description="Disordered" evidence="1">
    <location>
        <begin position="192"/>
        <end position="215"/>
    </location>
</feature>
<reference evidence="3" key="1">
    <citation type="journal article" date="2021" name="PeerJ">
        <title>Extensive microbial diversity within the chicken gut microbiome revealed by metagenomics and culture.</title>
        <authorList>
            <person name="Gilroy R."/>
            <person name="Ravi A."/>
            <person name="Getino M."/>
            <person name="Pursley I."/>
            <person name="Horton D.L."/>
            <person name="Alikhan N.F."/>
            <person name="Baker D."/>
            <person name="Gharbi K."/>
            <person name="Hall N."/>
            <person name="Watson M."/>
            <person name="Adriaenssens E.M."/>
            <person name="Foster-Nyarko E."/>
            <person name="Jarju S."/>
            <person name="Secka A."/>
            <person name="Antonio M."/>
            <person name="Oren A."/>
            <person name="Chaudhuri R.R."/>
            <person name="La Ragione R."/>
            <person name="Hildebrand F."/>
            <person name="Pallen M.J."/>
        </authorList>
    </citation>
    <scope>NUCLEOTIDE SEQUENCE</scope>
    <source>
        <strain evidence="3">B5_2728</strain>
    </source>
</reference>
<evidence type="ECO:0000313" key="4">
    <source>
        <dbReference type="Proteomes" id="UP000713596"/>
    </source>
</evidence>
<accession>A0A948WQS0</accession>
<feature type="transmembrane region" description="Helical" evidence="2">
    <location>
        <begin position="30"/>
        <end position="51"/>
    </location>
</feature>
<name>A0A948WQS0_9FIRM</name>
<dbReference type="EMBL" id="JAHLFP010000011">
    <property type="protein sequence ID" value="MBU3805615.1"/>
    <property type="molecule type" value="Genomic_DNA"/>
</dbReference>
<evidence type="ECO:0000313" key="3">
    <source>
        <dbReference type="EMBL" id="MBU3805615.1"/>
    </source>
</evidence>
<keyword evidence="2" id="KW-0812">Transmembrane</keyword>
<sequence>MIPRDHRLSAQERIELNFDRELNQDKHSRGIQILVFVALLGVAVATFLLFAQPAVEQAKQLALQSNVKFIRMAVETGFVLYTGSLTDPDTGEICYSIAALPEEDDANGARLRKLILPYMPTDTGTTLRNISLDSLLQQVIGGKHQNLGYVYAIQQKDGIFTIKLWENETSYLGNPNLPDCLWQSVGDPSRDLSSQSGTYVALPESALPNNSSLQG</sequence>
<reference evidence="3" key="2">
    <citation type="submission" date="2021-04" db="EMBL/GenBank/DDBJ databases">
        <authorList>
            <person name="Gilroy R."/>
        </authorList>
    </citation>
    <scope>NUCLEOTIDE SEQUENCE</scope>
    <source>
        <strain evidence="3">B5_2728</strain>
    </source>
</reference>
<protein>
    <submittedName>
        <fullName evidence="3">Uncharacterized protein</fullName>
    </submittedName>
</protein>
<dbReference type="Proteomes" id="UP000713596">
    <property type="component" value="Unassembled WGS sequence"/>
</dbReference>
<keyword evidence="2" id="KW-1133">Transmembrane helix</keyword>
<gene>
    <name evidence="3" type="ORF">H9882_01735</name>
</gene>